<feature type="active site" description="Proton acceptor" evidence="3">
    <location>
        <position position="68"/>
    </location>
</feature>
<dbReference type="HAMAP" id="MF_00528">
    <property type="entry name" value="Maf"/>
    <property type="match status" value="1"/>
</dbReference>
<feature type="site" description="Important for substrate specificity" evidence="3">
    <location>
        <position position="11"/>
    </location>
</feature>
<dbReference type="GO" id="GO:0009117">
    <property type="term" value="P:nucleotide metabolic process"/>
    <property type="evidence" value="ECO:0007669"/>
    <property type="project" value="UniProtKB-KW"/>
</dbReference>
<dbReference type="Pfam" id="PF02545">
    <property type="entry name" value="Maf"/>
    <property type="match status" value="1"/>
</dbReference>
<dbReference type="RefSeq" id="WP_128520781.1">
    <property type="nucleotide sequence ID" value="NZ_CAUWBR010000015.1"/>
</dbReference>
<feature type="site" description="Important for substrate specificity" evidence="3">
    <location>
        <position position="69"/>
    </location>
</feature>
<dbReference type="SUPFAM" id="SSF52972">
    <property type="entry name" value="ITPase-like"/>
    <property type="match status" value="1"/>
</dbReference>
<evidence type="ECO:0000313" key="4">
    <source>
        <dbReference type="EMBL" id="RNM29718.1"/>
    </source>
</evidence>
<gene>
    <name evidence="4" type="primary">maf</name>
    <name evidence="4" type="ORF">EDX97_08775</name>
</gene>
<evidence type="ECO:0000313" key="5">
    <source>
        <dbReference type="Proteomes" id="UP000276568"/>
    </source>
</evidence>
<keyword evidence="3" id="KW-0546">Nucleotide metabolism</keyword>
<keyword evidence="3" id="KW-0963">Cytoplasm</keyword>
<keyword evidence="5" id="KW-1185">Reference proteome</keyword>
<sequence>MKLLLASNSPRRKELLEQAHFHFEIEPAKVEEVFDESLPIDEALMKVAQTKAMDVADVYPDYVVIGADTIVYFQGKRLGKPKNKDEAKRCLHALSNQTHEVKTGVCIIRDHQPYTFVETTKVHFRDLSDFEIDKYVKSGACMDKAGAYGIQECDFVEWIDGSYSNVVGLPMERICQFFHVRF</sequence>
<dbReference type="CDD" id="cd00555">
    <property type="entry name" value="Maf"/>
    <property type="match status" value="1"/>
</dbReference>
<evidence type="ECO:0000256" key="2">
    <source>
        <dbReference type="ARBA" id="ARBA00022801"/>
    </source>
</evidence>
<dbReference type="PANTHER" id="PTHR43213:SF5">
    <property type="entry name" value="BIFUNCTIONAL DTTP_UTP PYROPHOSPHATASE_METHYLTRANSFERASE PROTEIN-RELATED"/>
    <property type="match status" value="1"/>
</dbReference>
<feature type="site" description="Important for substrate specificity" evidence="3">
    <location>
        <position position="151"/>
    </location>
</feature>
<dbReference type="AlphaFoldDB" id="A0A3N0HYF7"/>
<dbReference type="PANTHER" id="PTHR43213">
    <property type="entry name" value="BIFUNCTIONAL DTTP/UTP PYROPHOSPHATASE/METHYLTRANSFERASE PROTEIN-RELATED"/>
    <property type="match status" value="1"/>
</dbReference>
<dbReference type="NCBIfam" id="TIGR00172">
    <property type="entry name" value="maf"/>
    <property type="match status" value="1"/>
</dbReference>
<organism evidence="4 5">
    <name type="scientific">Absicoccus porci</name>
    <dbReference type="NCBI Taxonomy" id="2486576"/>
    <lineage>
        <taxon>Bacteria</taxon>
        <taxon>Bacillati</taxon>
        <taxon>Bacillota</taxon>
        <taxon>Erysipelotrichia</taxon>
        <taxon>Erysipelotrichales</taxon>
        <taxon>Erysipelotrichaceae</taxon>
        <taxon>Absicoccus</taxon>
    </lineage>
</organism>
<keyword evidence="2 3" id="KW-0378">Hydrolase</keyword>
<dbReference type="EMBL" id="RJQC01000003">
    <property type="protein sequence ID" value="RNM29718.1"/>
    <property type="molecule type" value="Genomic_DNA"/>
</dbReference>
<dbReference type="InterPro" id="IPR029001">
    <property type="entry name" value="ITPase-like_fam"/>
</dbReference>
<evidence type="ECO:0000256" key="3">
    <source>
        <dbReference type="HAMAP-Rule" id="MF_00528"/>
    </source>
</evidence>
<comment type="cofactor">
    <cofactor evidence="1 3">
        <name>a divalent metal cation</name>
        <dbReference type="ChEBI" id="CHEBI:60240"/>
    </cofactor>
</comment>
<evidence type="ECO:0000256" key="1">
    <source>
        <dbReference type="ARBA" id="ARBA00001968"/>
    </source>
</evidence>
<comment type="catalytic activity">
    <reaction evidence="3">
        <text>dTTP + H2O = dTMP + diphosphate + H(+)</text>
        <dbReference type="Rhea" id="RHEA:28534"/>
        <dbReference type="ChEBI" id="CHEBI:15377"/>
        <dbReference type="ChEBI" id="CHEBI:15378"/>
        <dbReference type="ChEBI" id="CHEBI:33019"/>
        <dbReference type="ChEBI" id="CHEBI:37568"/>
        <dbReference type="ChEBI" id="CHEBI:63528"/>
        <dbReference type="EC" id="3.6.1.9"/>
    </reaction>
</comment>
<comment type="subcellular location">
    <subcellularLocation>
        <location evidence="3">Cytoplasm</location>
    </subcellularLocation>
</comment>
<comment type="caution">
    <text evidence="3">Lacks conserved residue(s) required for the propagation of feature annotation.</text>
</comment>
<dbReference type="GO" id="GO:0036218">
    <property type="term" value="F:dTTP diphosphatase activity"/>
    <property type="evidence" value="ECO:0007669"/>
    <property type="project" value="RHEA"/>
</dbReference>
<protein>
    <recommendedName>
        <fullName evidence="3">dTTP/UTP pyrophosphatase</fullName>
        <shortName evidence="3">dTTPase/UTPase</shortName>
        <ecNumber evidence="3">3.6.1.9</ecNumber>
    </recommendedName>
    <alternativeName>
        <fullName evidence="3">Nucleoside triphosphate pyrophosphatase</fullName>
    </alternativeName>
    <alternativeName>
        <fullName evidence="3">Nucleotide pyrophosphatase</fullName>
        <shortName evidence="3">Nucleotide PPase</shortName>
    </alternativeName>
</protein>
<dbReference type="OrthoDB" id="9807767at2"/>
<comment type="similarity">
    <text evidence="3">Belongs to the Maf family. YhdE subfamily.</text>
</comment>
<comment type="catalytic activity">
    <reaction evidence="3">
        <text>UTP + H2O = UMP + diphosphate + H(+)</text>
        <dbReference type="Rhea" id="RHEA:29395"/>
        <dbReference type="ChEBI" id="CHEBI:15377"/>
        <dbReference type="ChEBI" id="CHEBI:15378"/>
        <dbReference type="ChEBI" id="CHEBI:33019"/>
        <dbReference type="ChEBI" id="CHEBI:46398"/>
        <dbReference type="ChEBI" id="CHEBI:57865"/>
        <dbReference type="EC" id="3.6.1.9"/>
    </reaction>
</comment>
<accession>A0A3N0HYF7</accession>
<dbReference type="Gene3D" id="3.90.950.10">
    <property type="match status" value="1"/>
</dbReference>
<dbReference type="Proteomes" id="UP000276568">
    <property type="component" value="Unassembled WGS sequence"/>
</dbReference>
<dbReference type="GO" id="GO:0005737">
    <property type="term" value="C:cytoplasm"/>
    <property type="evidence" value="ECO:0007669"/>
    <property type="project" value="UniProtKB-SubCell"/>
</dbReference>
<dbReference type="InterPro" id="IPR003697">
    <property type="entry name" value="Maf-like"/>
</dbReference>
<reference evidence="4 5" key="1">
    <citation type="submission" date="2018-11" db="EMBL/GenBank/DDBJ databases">
        <title>Clostridium sp. nov., a member of the family Erysipelotrichaceae isolated from pig faeces.</title>
        <authorList>
            <person name="Chang Y.-H."/>
        </authorList>
    </citation>
    <scope>NUCLEOTIDE SEQUENCE [LARGE SCALE GENOMIC DNA]</scope>
    <source>
        <strain evidence="4 5">YH-panp20</strain>
    </source>
</reference>
<name>A0A3N0HYF7_9FIRM</name>
<comment type="function">
    <text evidence="3">Nucleoside triphosphate pyrophosphatase that hydrolyzes dTTP and UTP. May have a dual role in cell division arrest and in preventing the incorporation of modified nucleotides into cellular nucleic acids.</text>
</comment>
<comment type="caution">
    <text evidence="4">The sequence shown here is derived from an EMBL/GenBank/DDBJ whole genome shotgun (WGS) entry which is preliminary data.</text>
</comment>
<dbReference type="PIRSF" id="PIRSF006305">
    <property type="entry name" value="Maf"/>
    <property type="match status" value="1"/>
</dbReference>
<proteinExistence type="inferred from homology"/>
<dbReference type="EC" id="3.6.1.9" evidence="3"/>
<dbReference type="GO" id="GO:0036221">
    <property type="term" value="F:UTP diphosphatase activity"/>
    <property type="evidence" value="ECO:0007669"/>
    <property type="project" value="RHEA"/>
</dbReference>